<name>A0A834SWR3_9FABA</name>
<keyword evidence="6" id="KW-1185">Reference proteome</keyword>
<dbReference type="EMBL" id="JAAIUW010000013">
    <property type="protein sequence ID" value="KAF7804959.1"/>
    <property type="molecule type" value="Genomic_DNA"/>
</dbReference>
<comment type="caution">
    <text evidence="5">The sequence shown here is derived from an EMBL/GenBank/DDBJ whole genome shotgun (WGS) entry which is preliminary data.</text>
</comment>
<reference evidence="5" key="1">
    <citation type="submission" date="2020-09" db="EMBL/GenBank/DDBJ databases">
        <title>Genome-Enabled Discovery of Anthraquinone Biosynthesis in Senna tora.</title>
        <authorList>
            <person name="Kang S.-H."/>
            <person name="Pandey R.P."/>
            <person name="Lee C.-M."/>
            <person name="Sim J.-S."/>
            <person name="Jeong J.-T."/>
            <person name="Choi B.-S."/>
            <person name="Jung M."/>
            <person name="Ginzburg D."/>
            <person name="Zhao K."/>
            <person name="Won S.Y."/>
            <person name="Oh T.-J."/>
            <person name="Yu Y."/>
            <person name="Kim N.-H."/>
            <person name="Lee O.R."/>
            <person name="Lee T.-H."/>
            <person name="Bashyal P."/>
            <person name="Kim T.-S."/>
            <person name="Lee W.-H."/>
            <person name="Kawkins C."/>
            <person name="Kim C.-K."/>
            <person name="Kim J.S."/>
            <person name="Ahn B.O."/>
            <person name="Rhee S.Y."/>
            <person name="Sohng J.K."/>
        </authorList>
    </citation>
    <scope>NUCLEOTIDE SEQUENCE</scope>
    <source>
        <tissue evidence="5">Leaf</tissue>
    </source>
</reference>
<evidence type="ECO:0000313" key="6">
    <source>
        <dbReference type="Proteomes" id="UP000634136"/>
    </source>
</evidence>
<dbReference type="PANTHER" id="PTHR33669:SF14">
    <property type="entry name" value="NRR REPRESSOR HOMOLOG 3"/>
    <property type="match status" value="1"/>
</dbReference>
<sequence>MKSGSSSNDIQKRKVCKLQEEEEEEAKVEKFFALIENIRERGDWLMKSGNGRRKGNKRSKKLVQPTFELQDFAQYHKQQTTLSHTKTKPTADDDPHQPIDLKLRL</sequence>
<dbReference type="GO" id="GO:0010112">
    <property type="term" value="P:regulation of systemic acquired resistance"/>
    <property type="evidence" value="ECO:0007669"/>
    <property type="project" value="InterPro"/>
</dbReference>
<comment type="subcellular location">
    <subcellularLocation>
        <location evidence="1">Nucleus</location>
    </subcellularLocation>
</comment>
<dbReference type="AlphaFoldDB" id="A0A834SWR3"/>
<dbReference type="GO" id="GO:0005634">
    <property type="term" value="C:nucleus"/>
    <property type="evidence" value="ECO:0007669"/>
    <property type="project" value="UniProtKB-SubCell"/>
</dbReference>
<dbReference type="InterPro" id="IPR031425">
    <property type="entry name" value="NPR1/NH1-interacting"/>
</dbReference>
<protein>
    <submittedName>
        <fullName evidence="5">NIM1-interacting protein 1/3</fullName>
    </submittedName>
</protein>
<evidence type="ECO:0000256" key="1">
    <source>
        <dbReference type="ARBA" id="ARBA00004123"/>
    </source>
</evidence>
<gene>
    <name evidence="5" type="ORF">G2W53_044070</name>
</gene>
<proteinExistence type="inferred from homology"/>
<dbReference type="PANTHER" id="PTHR33669">
    <property type="entry name" value="PROTEIN NEGATIVE REGULATOR OF RESISTANCE"/>
    <property type="match status" value="1"/>
</dbReference>
<evidence type="ECO:0000256" key="3">
    <source>
        <dbReference type="ARBA" id="ARBA00023242"/>
    </source>
</evidence>
<accession>A0A834SWR3</accession>
<evidence type="ECO:0000256" key="2">
    <source>
        <dbReference type="ARBA" id="ARBA00009937"/>
    </source>
</evidence>
<keyword evidence="3" id="KW-0539">Nucleus</keyword>
<evidence type="ECO:0000313" key="5">
    <source>
        <dbReference type="EMBL" id="KAF7804959.1"/>
    </source>
</evidence>
<feature type="compositionally biased region" description="Basic and acidic residues" evidence="4">
    <location>
        <begin position="89"/>
        <end position="105"/>
    </location>
</feature>
<dbReference type="Pfam" id="PF15699">
    <property type="entry name" value="NPR1_interact"/>
    <property type="match status" value="1"/>
</dbReference>
<organism evidence="5 6">
    <name type="scientific">Senna tora</name>
    <dbReference type="NCBI Taxonomy" id="362788"/>
    <lineage>
        <taxon>Eukaryota</taxon>
        <taxon>Viridiplantae</taxon>
        <taxon>Streptophyta</taxon>
        <taxon>Embryophyta</taxon>
        <taxon>Tracheophyta</taxon>
        <taxon>Spermatophyta</taxon>
        <taxon>Magnoliopsida</taxon>
        <taxon>eudicotyledons</taxon>
        <taxon>Gunneridae</taxon>
        <taxon>Pentapetalae</taxon>
        <taxon>rosids</taxon>
        <taxon>fabids</taxon>
        <taxon>Fabales</taxon>
        <taxon>Fabaceae</taxon>
        <taxon>Caesalpinioideae</taxon>
        <taxon>Cassia clade</taxon>
        <taxon>Senna</taxon>
    </lineage>
</organism>
<comment type="similarity">
    <text evidence="2">Belongs to the NPR1-interactor family.</text>
</comment>
<feature type="region of interest" description="Disordered" evidence="4">
    <location>
        <begin position="78"/>
        <end position="105"/>
    </location>
</feature>
<evidence type="ECO:0000256" key="4">
    <source>
        <dbReference type="SAM" id="MobiDB-lite"/>
    </source>
</evidence>
<dbReference type="Proteomes" id="UP000634136">
    <property type="component" value="Unassembled WGS sequence"/>
</dbReference>